<proteinExistence type="predicted"/>
<organism evidence="1 2">
    <name type="scientific">Penicillium italicum</name>
    <name type="common">Blue mold</name>
    <dbReference type="NCBI Taxonomy" id="40296"/>
    <lineage>
        <taxon>Eukaryota</taxon>
        <taxon>Fungi</taxon>
        <taxon>Dikarya</taxon>
        <taxon>Ascomycota</taxon>
        <taxon>Pezizomycotina</taxon>
        <taxon>Eurotiomycetes</taxon>
        <taxon>Eurotiomycetidae</taxon>
        <taxon>Eurotiales</taxon>
        <taxon>Aspergillaceae</taxon>
        <taxon>Penicillium</taxon>
    </lineage>
</organism>
<dbReference type="AlphaFoldDB" id="A0A0A2LAD3"/>
<accession>A0A0A2LAD3</accession>
<sequence>MATERFSGFPTLVPALVTKVNIGDVNPLGVIHTGSNLTHYGTPTGTIETVPGFEPAFKANVSWGADWLSFDPDGEHARINLKGIARTEQGHSIDFRYKGVIKMAPDVKKIFGNQPDMVTVPFGYATGAHTFVVADPALKELEHSTFVSNGRIIVHENGLTVETRQSKVVPATLMD</sequence>
<dbReference type="Gene3D" id="2.40.160.20">
    <property type="match status" value="1"/>
</dbReference>
<comment type="caution">
    <text evidence="1">The sequence shown here is derived from an EMBL/GenBank/DDBJ whole genome shotgun (WGS) entry which is preliminary data.</text>
</comment>
<keyword evidence="2" id="KW-1185">Reference proteome</keyword>
<reference evidence="1 2" key="1">
    <citation type="journal article" date="2015" name="Mol. Plant Microbe Interact.">
        <title>Genome, transcriptome, and functional analyses of Penicillium expansum provide new insights into secondary metabolism and pathogenicity.</title>
        <authorList>
            <person name="Ballester A.R."/>
            <person name="Marcet-Houben M."/>
            <person name="Levin E."/>
            <person name="Sela N."/>
            <person name="Selma-Lazaro C."/>
            <person name="Carmona L."/>
            <person name="Wisniewski M."/>
            <person name="Droby S."/>
            <person name="Gonzalez-Candelas L."/>
            <person name="Gabaldon T."/>
        </authorList>
    </citation>
    <scope>NUCLEOTIDE SEQUENCE [LARGE SCALE GENOMIC DNA]</scope>
    <source>
        <strain evidence="1 2">PHI-1</strain>
    </source>
</reference>
<dbReference type="OrthoDB" id="2544694at2759"/>
<dbReference type="HOGENOM" id="CLU_096872_1_2_1"/>
<dbReference type="OMA" id="SIDFRYK"/>
<protein>
    <submittedName>
        <fullName evidence="1">Uncharacterized protein family UPF0311</fullName>
    </submittedName>
</protein>
<evidence type="ECO:0000313" key="1">
    <source>
        <dbReference type="EMBL" id="KGO77077.1"/>
    </source>
</evidence>
<evidence type="ECO:0000313" key="2">
    <source>
        <dbReference type="Proteomes" id="UP000030104"/>
    </source>
</evidence>
<gene>
    <name evidence="1" type="ORF">PITC_006850</name>
</gene>
<name>A0A0A2LAD3_PENIT</name>
<dbReference type="PhylomeDB" id="A0A0A2LAD3"/>
<dbReference type="Pfam" id="PF11578">
    <property type="entry name" value="DUF3237"/>
    <property type="match status" value="1"/>
</dbReference>
<dbReference type="Proteomes" id="UP000030104">
    <property type="component" value="Unassembled WGS sequence"/>
</dbReference>
<dbReference type="EMBL" id="JQGA01000217">
    <property type="protein sequence ID" value="KGO77077.1"/>
    <property type="molecule type" value="Genomic_DNA"/>
</dbReference>